<dbReference type="OrthoDB" id="1893356at2"/>
<evidence type="ECO:0000313" key="3">
    <source>
        <dbReference type="Proteomes" id="UP000184604"/>
    </source>
</evidence>
<dbReference type="InterPro" id="IPR036551">
    <property type="entry name" value="Flavin_trans-like"/>
</dbReference>
<organism evidence="2 3">
    <name type="scientific">Clostridium kluyveri</name>
    <dbReference type="NCBI Taxonomy" id="1534"/>
    <lineage>
        <taxon>Bacteria</taxon>
        <taxon>Bacillati</taxon>
        <taxon>Bacillota</taxon>
        <taxon>Clostridia</taxon>
        <taxon>Eubacteriales</taxon>
        <taxon>Clostridiaceae</taxon>
        <taxon>Clostridium</taxon>
    </lineage>
</organism>
<accession>A0A1L5F5E4</accession>
<dbReference type="AlphaFoldDB" id="A0A1L5F5E4"/>
<feature type="domain" description="Flavoprotein" evidence="1">
    <location>
        <begin position="27"/>
        <end position="129"/>
    </location>
</feature>
<evidence type="ECO:0000313" key="2">
    <source>
        <dbReference type="EMBL" id="APM38231.1"/>
    </source>
</evidence>
<dbReference type="Proteomes" id="UP000184604">
    <property type="component" value="Chromosome"/>
</dbReference>
<dbReference type="Pfam" id="PF02441">
    <property type="entry name" value="Flavoprotein"/>
    <property type="match status" value="1"/>
</dbReference>
<sequence>MDIQDLLRPIVTQIVNMLNKRALLFISGGEVNLNEIFESLSSMGIIKYDIVMTENAKSVIPESYISSLKGKIIESREELTGALKADDLIVIPVMTRNTLSKCAVGIQDNLVTTGIAEALMMDKEIIAVTDSFDPENPTNVSLGLNKNKAYNKFILNYKDTLSSLGINFVEGSNLKKAIEEKCVLINHRTVHGEEKSEPVNKESMEDLISAIVEKQINSRLGNMKPVNNTVQEQASNTVEKVKDTPTVCEIPKVSSDTSSNKPKVVEDKRMLSGIITMKDITQNAHGCKEINVKEGALITPLAKDYIKNNDITVRYC</sequence>
<dbReference type="RefSeq" id="WP_073537914.1">
    <property type="nucleotide sequence ID" value="NZ_CP018335.1"/>
</dbReference>
<gene>
    <name evidence="2" type="ORF">BS101_05495</name>
</gene>
<reference evidence="2 3" key="1">
    <citation type="submission" date="2016-12" db="EMBL/GenBank/DDBJ databases">
        <title>Complete genome sequence of Clostridium kluyveri JZZ isolated from the pit mud of a Chinese flavor liquor-making factory.</title>
        <authorList>
            <person name="Wang Y."/>
        </authorList>
    </citation>
    <scope>NUCLEOTIDE SEQUENCE [LARGE SCALE GENOMIC DNA]</scope>
    <source>
        <strain evidence="2 3">JZZ</strain>
    </source>
</reference>
<dbReference type="GO" id="GO:0003824">
    <property type="term" value="F:catalytic activity"/>
    <property type="evidence" value="ECO:0007669"/>
    <property type="project" value="InterPro"/>
</dbReference>
<dbReference type="SUPFAM" id="SSF52507">
    <property type="entry name" value="Homo-oligomeric flavin-containing Cys decarboxylases, HFCD"/>
    <property type="match status" value="1"/>
</dbReference>
<dbReference type="InterPro" id="IPR003382">
    <property type="entry name" value="Flavoprotein"/>
</dbReference>
<dbReference type="Gene3D" id="3.40.50.1950">
    <property type="entry name" value="Flavin prenyltransferase-like"/>
    <property type="match status" value="1"/>
</dbReference>
<protein>
    <submittedName>
        <fullName evidence="2">Flavoprotein</fullName>
    </submittedName>
</protein>
<evidence type="ECO:0000259" key="1">
    <source>
        <dbReference type="Pfam" id="PF02441"/>
    </source>
</evidence>
<name>A0A1L5F5E4_CLOKL</name>
<dbReference type="EMBL" id="CP018335">
    <property type="protein sequence ID" value="APM38231.1"/>
    <property type="molecule type" value="Genomic_DNA"/>
</dbReference>
<proteinExistence type="predicted"/>